<name>A0ABX4IZJ6_9HYPH</name>
<accession>A0ABX4IZJ6</accession>
<dbReference type="InterPro" id="IPR010266">
    <property type="entry name" value="NnrS"/>
</dbReference>
<organism evidence="2 3">
    <name type="scientific">Rhizobium anhuiense</name>
    <dbReference type="NCBI Taxonomy" id="1184720"/>
    <lineage>
        <taxon>Bacteria</taxon>
        <taxon>Pseudomonadati</taxon>
        <taxon>Pseudomonadota</taxon>
        <taxon>Alphaproteobacteria</taxon>
        <taxon>Hyphomicrobiales</taxon>
        <taxon>Rhizobiaceae</taxon>
        <taxon>Rhizobium/Agrobacterium group</taxon>
        <taxon>Rhizobium</taxon>
    </lineage>
</organism>
<evidence type="ECO:0000313" key="3">
    <source>
        <dbReference type="Proteomes" id="UP000219972"/>
    </source>
</evidence>
<proteinExistence type="predicted"/>
<feature type="transmembrane region" description="Helical" evidence="1">
    <location>
        <begin position="336"/>
        <end position="359"/>
    </location>
</feature>
<feature type="transmembrane region" description="Helical" evidence="1">
    <location>
        <begin position="365"/>
        <end position="386"/>
    </location>
</feature>
<feature type="transmembrane region" description="Helical" evidence="1">
    <location>
        <begin position="122"/>
        <end position="141"/>
    </location>
</feature>
<feature type="transmembrane region" description="Helical" evidence="1">
    <location>
        <begin position="185"/>
        <end position="203"/>
    </location>
</feature>
<feature type="transmembrane region" description="Helical" evidence="1">
    <location>
        <begin position="248"/>
        <end position="265"/>
    </location>
</feature>
<gene>
    <name evidence="2" type="ORF">CO662_34385</name>
</gene>
<keyword evidence="1" id="KW-1133">Transmembrane helix</keyword>
<keyword evidence="1" id="KW-0812">Transmembrane</keyword>
<feature type="transmembrane region" description="Helical" evidence="1">
    <location>
        <begin position="153"/>
        <end position="173"/>
    </location>
</feature>
<feature type="transmembrane region" description="Helical" evidence="1">
    <location>
        <begin position="70"/>
        <end position="88"/>
    </location>
</feature>
<feature type="transmembrane region" description="Helical" evidence="1">
    <location>
        <begin position="224"/>
        <end position="242"/>
    </location>
</feature>
<evidence type="ECO:0000313" key="2">
    <source>
        <dbReference type="EMBL" id="PDS47507.1"/>
    </source>
</evidence>
<feature type="transmembrane region" description="Helical" evidence="1">
    <location>
        <begin position="306"/>
        <end position="324"/>
    </location>
</feature>
<keyword evidence="1" id="KW-0472">Membrane</keyword>
<dbReference type="Proteomes" id="UP000219972">
    <property type="component" value="Unassembled WGS sequence"/>
</dbReference>
<dbReference type="RefSeq" id="WP_097545312.1">
    <property type="nucleotide sequence ID" value="NZ_NWSK01000037.1"/>
</dbReference>
<comment type="caution">
    <text evidence="2">The sequence shown here is derived from an EMBL/GenBank/DDBJ whole genome shotgun (WGS) entry which is preliminary data.</text>
</comment>
<dbReference type="Pfam" id="PF05940">
    <property type="entry name" value="NnrS"/>
    <property type="match status" value="1"/>
</dbReference>
<feature type="transmembrane region" description="Helical" evidence="1">
    <location>
        <begin position="277"/>
        <end position="300"/>
    </location>
</feature>
<feature type="transmembrane region" description="Helical" evidence="1">
    <location>
        <begin position="20"/>
        <end position="50"/>
    </location>
</feature>
<protein>
    <submittedName>
        <fullName evidence="2">Short-chain dehydrogenase</fullName>
    </submittedName>
</protein>
<dbReference type="EMBL" id="NWSL01000043">
    <property type="protein sequence ID" value="PDS47507.1"/>
    <property type="molecule type" value="Genomic_DNA"/>
</dbReference>
<evidence type="ECO:0000256" key="1">
    <source>
        <dbReference type="SAM" id="Phobius"/>
    </source>
</evidence>
<reference evidence="2 3" key="1">
    <citation type="submission" date="2017-09" db="EMBL/GenBank/DDBJ databases">
        <title>Comparative genomics of rhizobia isolated from Phaseolus vulgaris in China.</title>
        <authorList>
            <person name="Tong W."/>
        </authorList>
    </citation>
    <scope>NUCLEOTIDE SEQUENCE [LARGE SCALE GENOMIC DNA]</scope>
    <source>
        <strain evidence="2 3">Y27</strain>
    </source>
</reference>
<feature type="transmembrane region" description="Helical" evidence="1">
    <location>
        <begin position="100"/>
        <end position="116"/>
    </location>
</feature>
<keyword evidence="3" id="KW-1185">Reference proteome</keyword>
<sequence length="404" mass="43698">MQKIMDAQARVPRGMSRDGLVLFSYGFRPFFLAAALWAVLSMLLWASVLIVNLPVATEYGTLYWHAHEMLFGFAPAILAGFLLTAIPNWTGRLPIAGRRLIALFSLWCVGRIAMLVSGSVGVMAAAIVDGLFLPAMLVLCAREVVAGRKWKDLKVIAGLLVLSLANACFQLQVAQGESPELPIRLGLGAYVLLVTIVGGRILPSFTRNWINQFGRTDFPVPYNRFDAATITIGAVSLGVWSIGPESFLSGLLGLAATVLNVMRLARWRGWTTWPEPIVFVLHAAFAFVPLGFAAIMLQAIGLPELAVLHVFAIGSISLMMLAVMTRASRGHTGRKLTSAPVTNISYVVLGAVALVRPAAELVPEYSTPVLLLAAAGWILAFSLFIFEHGSMLCTGRKPLTVREK</sequence>